<dbReference type="AlphaFoldDB" id="A0A922M6E6"/>
<organism evidence="1 2">
    <name type="scientific">Spodoptera exigua</name>
    <name type="common">Beet armyworm</name>
    <name type="synonym">Noctua fulgens</name>
    <dbReference type="NCBI Taxonomy" id="7107"/>
    <lineage>
        <taxon>Eukaryota</taxon>
        <taxon>Metazoa</taxon>
        <taxon>Ecdysozoa</taxon>
        <taxon>Arthropoda</taxon>
        <taxon>Hexapoda</taxon>
        <taxon>Insecta</taxon>
        <taxon>Pterygota</taxon>
        <taxon>Neoptera</taxon>
        <taxon>Endopterygota</taxon>
        <taxon>Lepidoptera</taxon>
        <taxon>Glossata</taxon>
        <taxon>Ditrysia</taxon>
        <taxon>Noctuoidea</taxon>
        <taxon>Noctuidae</taxon>
        <taxon>Amphipyrinae</taxon>
        <taxon>Spodoptera</taxon>
    </lineage>
</organism>
<reference evidence="1" key="1">
    <citation type="journal article" date="2021" name="G3 (Bethesda)">
        <title>Genome and transcriptome analysis of the beet armyworm Spodoptera exigua reveals targets for pest control. .</title>
        <authorList>
            <person name="Simon S."/>
            <person name="Breeschoten T."/>
            <person name="Jansen H.J."/>
            <person name="Dirks R.P."/>
            <person name="Schranz M.E."/>
            <person name="Ros V.I.D."/>
        </authorList>
    </citation>
    <scope>NUCLEOTIDE SEQUENCE</scope>
    <source>
        <strain evidence="1">TB_SE_WUR_2020</strain>
    </source>
</reference>
<protein>
    <submittedName>
        <fullName evidence="1">Uncharacterized protein</fullName>
    </submittedName>
</protein>
<proteinExistence type="predicted"/>
<comment type="caution">
    <text evidence="1">The sequence shown here is derived from an EMBL/GenBank/DDBJ whole genome shotgun (WGS) entry which is preliminary data.</text>
</comment>
<name>A0A922M6E6_SPOEX</name>
<gene>
    <name evidence="1" type="ORF">HF086_005955</name>
</gene>
<accession>A0A922M6E6</accession>
<evidence type="ECO:0000313" key="1">
    <source>
        <dbReference type="EMBL" id="KAH9631184.1"/>
    </source>
</evidence>
<dbReference type="Proteomes" id="UP000814243">
    <property type="component" value="Unassembled WGS sequence"/>
</dbReference>
<evidence type="ECO:0000313" key="2">
    <source>
        <dbReference type="Proteomes" id="UP000814243"/>
    </source>
</evidence>
<dbReference type="EMBL" id="JACEFF010000772">
    <property type="protein sequence ID" value="KAH9631184.1"/>
    <property type="molecule type" value="Genomic_DNA"/>
</dbReference>
<sequence>MNASKQRIGDQRRAIVQRNFLTNEEILKIKEEVRLLLQNQSPISHYTETNHSSSRRMRWTDQLNETIMKSYYRLTNLETDFTTYRSLLHQDIISKCPSIAHLSAQRIADQRRSIVNNQLLSTDRLNEIREEVRNELSCMNNYTSDNTTPQPTIHETLTQTTPLATNTANIQLTTATNTNDQNTQQLTQNSLILSAEITKQLEEMYSETYHKLKSSDPTTRPYIPKLKPSRKLAAITSCLNTQILPKTLTPNTDFNTLQTSIYCAAYTAAKFNGARIKENVESNNQSEQVPWWQKRLERRISKLRANIGRLTEYAKGVRSQALEIHICNIKRTYKIHTQHEAENTDITHFLDTLKQKLNSLANRLRRYKETTTRKIQNKQFNNNEKLFYRQLTQQNNKLQHDTPLPSPESLHTFWSNIWSNPMQHQQSIPVFTVVIYRDNRTRQSLYRGYQYGFLRTNNIKLQLKN</sequence>